<feature type="transmembrane region" description="Helical" evidence="14">
    <location>
        <begin position="22"/>
        <end position="44"/>
    </location>
</feature>
<evidence type="ECO:0000313" key="16">
    <source>
        <dbReference type="EMBL" id="CAI9581141.1"/>
    </source>
</evidence>
<feature type="transmembrane region" description="Helical" evidence="14">
    <location>
        <begin position="80"/>
        <end position="99"/>
    </location>
</feature>
<feature type="domain" description="G-protein coupled receptors family 1 profile" evidence="15">
    <location>
        <begin position="37"/>
        <end position="286"/>
    </location>
</feature>
<organism evidence="16 17">
    <name type="scientific">Staurois parvus</name>
    <dbReference type="NCBI Taxonomy" id="386267"/>
    <lineage>
        <taxon>Eukaryota</taxon>
        <taxon>Metazoa</taxon>
        <taxon>Chordata</taxon>
        <taxon>Craniata</taxon>
        <taxon>Vertebrata</taxon>
        <taxon>Euteleostomi</taxon>
        <taxon>Amphibia</taxon>
        <taxon>Batrachia</taxon>
        <taxon>Anura</taxon>
        <taxon>Neobatrachia</taxon>
        <taxon>Ranoidea</taxon>
        <taxon>Ranidae</taxon>
        <taxon>Staurois</taxon>
    </lineage>
</organism>
<dbReference type="Pfam" id="PF13853">
    <property type="entry name" value="7tm_4"/>
    <property type="match status" value="1"/>
</dbReference>
<keyword evidence="12 13" id="KW-0807">Transducer</keyword>
<dbReference type="PROSITE" id="PS50262">
    <property type="entry name" value="G_PROTEIN_RECEP_F1_2"/>
    <property type="match status" value="1"/>
</dbReference>
<evidence type="ECO:0000256" key="11">
    <source>
        <dbReference type="ARBA" id="ARBA00023180"/>
    </source>
</evidence>
<dbReference type="SUPFAM" id="SSF81321">
    <property type="entry name" value="Family A G protein-coupled receptor-like"/>
    <property type="match status" value="1"/>
</dbReference>
<evidence type="ECO:0000256" key="12">
    <source>
        <dbReference type="ARBA" id="ARBA00023224"/>
    </source>
</evidence>
<gene>
    <name evidence="16" type="ORF">SPARVUS_LOCUS9401324</name>
</gene>
<evidence type="ECO:0000256" key="9">
    <source>
        <dbReference type="ARBA" id="ARBA00023157"/>
    </source>
</evidence>
<feature type="non-terminal residue" evidence="16">
    <location>
        <position position="1"/>
    </location>
</feature>
<evidence type="ECO:0000259" key="15">
    <source>
        <dbReference type="PROSITE" id="PS50262"/>
    </source>
</evidence>
<keyword evidence="9" id="KW-1015">Disulfide bond</keyword>
<evidence type="ECO:0000256" key="7">
    <source>
        <dbReference type="ARBA" id="ARBA00023040"/>
    </source>
</evidence>
<name>A0ABN9E8C0_9NEOB</name>
<evidence type="ECO:0000256" key="4">
    <source>
        <dbReference type="ARBA" id="ARBA00022692"/>
    </source>
</evidence>
<dbReference type="PRINTS" id="PR00237">
    <property type="entry name" value="GPCRRHODOPSN"/>
</dbReference>
<evidence type="ECO:0000256" key="3">
    <source>
        <dbReference type="ARBA" id="ARBA00022606"/>
    </source>
</evidence>
<feature type="transmembrane region" description="Helical" evidence="14">
    <location>
        <begin position="233"/>
        <end position="257"/>
    </location>
</feature>
<evidence type="ECO:0000256" key="6">
    <source>
        <dbReference type="ARBA" id="ARBA00022989"/>
    </source>
</evidence>
<dbReference type="PROSITE" id="PS00237">
    <property type="entry name" value="G_PROTEIN_RECEP_F1_1"/>
    <property type="match status" value="1"/>
</dbReference>
<evidence type="ECO:0000256" key="2">
    <source>
        <dbReference type="ARBA" id="ARBA00022475"/>
    </source>
</evidence>
<evidence type="ECO:0000256" key="13">
    <source>
        <dbReference type="RuleBase" id="RU000688"/>
    </source>
</evidence>
<dbReference type="InterPro" id="IPR050939">
    <property type="entry name" value="Olfactory_GPCR1"/>
</dbReference>
<dbReference type="PANTHER" id="PTHR24242:SF253">
    <property type="entry name" value="OLFACTORY RECEPTOR-RELATED"/>
    <property type="match status" value="1"/>
</dbReference>
<keyword evidence="2 14" id="KW-1003">Cell membrane</keyword>
<evidence type="ECO:0000256" key="5">
    <source>
        <dbReference type="ARBA" id="ARBA00022725"/>
    </source>
</evidence>
<evidence type="ECO:0000256" key="10">
    <source>
        <dbReference type="ARBA" id="ARBA00023170"/>
    </source>
</evidence>
<keyword evidence="7 13" id="KW-0297">G-protein coupled receptor</keyword>
<dbReference type="EMBL" id="CATNWA010015243">
    <property type="protein sequence ID" value="CAI9581141.1"/>
    <property type="molecule type" value="Genomic_DNA"/>
</dbReference>
<dbReference type="InterPro" id="IPR017452">
    <property type="entry name" value="GPCR_Rhodpsn_7TM"/>
</dbReference>
<sequence length="313" mass="35603">NKTTVTEIFLVGFGHLQYIKNAIFVLFFFAYLAIVTGNMLIITLISTSPRLQSPMYFFLSNLSACEIVMTTMILPNMLYIVWWNGGFVSLYGCIIQYYLGSSTGNIECLLLTIMAYDRHLAICNPLRYSSIMNITTRNHLVAWAWAAGFTAMGVIIVTIFHLQFCGLNTIDHFFCDLAPLLQLSTSDTSLIEMEVLFITIFLSFVPFVIIIISYVCIFYSILGISSRAGKQKAFSTCSSHLASVCLFFGSICVTYMVPSQQNGMKINKFLSLLYTVVTPLLNPIIYSLRNHEMIDCFKYYIFFQNCIFNKFFE</sequence>
<comment type="similarity">
    <text evidence="13">Belongs to the G-protein coupled receptor 1 family.</text>
</comment>
<reference evidence="16" key="1">
    <citation type="submission" date="2023-05" db="EMBL/GenBank/DDBJ databases">
        <authorList>
            <person name="Stuckert A."/>
        </authorList>
    </citation>
    <scope>NUCLEOTIDE SEQUENCE</scope>
</reference>
<dbReference type="InterPro" id="IPR000725">
    <property type="entry name" value="Olfact_rcpt"/>
</dbReference>
<keyword evidence="10 13" id="KW-0675">Receptor</keyword>
<keyword evidence="17" id="KW-1185">Reference proteome</keyword>
<evidence type="ECO:0000256" key="8">
    <source>
        <dbReference type="ARBA" id="ARBA00023136"/>
    </source>
</evidence>
<feature type="transmembrane region" description="Helical" evidence="14">
    <location>
        <begin position="269"/>
        <end position="288"/>
    </location>
</feature>
<keyword evidence="6 14" id="KW-1133">Transmembrane helix</keyword>
<keyword evidence="11" id="KW-0325">Glycoprotein</keyword>
<comment type="subcellular location">
    <subcellularLocation>
        <location evidence="1 14">Cell membrane</location>
        <topology evidence="1 14">Multi-pass membrane protein</topology>
    </subcellularLocation>
</comment>
<evidence type="ECO:0000313" key="17">
    <source>
        <dbReference type="Proteomes" id="UP001162483"/>
    </source>
</evidence>
<feature type="transmembrane region" description="Helical" evidence="14">
    <location>
        <begin position="195"/>
        <end position="221"/>
    </location>
</feature>
<accession>A0ABN9E8C0</accession>
<keyword evidence="5 14" id="KW-0552">Olfaction</keyword>
<keyword evidence="4 13" id="KW-0812">Transmembrane</keyword>
<proteinExistence type="inferred from homology"/>
<comment type="caution">
    <text evidence="16">The sequence shown here is derived from an EMBL/GenBank/DDBJ whole genome shotgun (WGS) entry which is preliminary data.</text>
</comment>
<keyword evidence="3 14" id="KW-0716">Sensory transduction</keyword>
<evidence type="ECO:0000256" key="14">
    <source>
        <dbReference type="RuleBase" id="RU363047"/>
    </source>
</evidence>
<dbReference type="PANTHER" id="PTHR24242">
    <property type="entry name" value="G-PROTEIN COUPLED RECEPTOR"/>
    <property type="match status" value="1"/>
</dbReference>
<keyword evidence="8 14" id="KW-0472">Membrane</keyword>
<dbReference type="Proteomes" id="UP001162483">
    <property type="component" value="Unassembled WGS sequence"/>
</dbReference>
<protein>
    <recommendedName>
        <fullName evidence="14">Olfactory receptor</fullName>
    </recommendedName>
</protein>
<dbReference type="PRINTS" id="PR00245">
    <property type="entry name" value="OLFACTORYR"/>
</dbReference>
<feature type="transmembrane region" description="Helical" evidence="14">
    <location>
        <begin position="140"/>
        <end position="164"/>
    </location>
</feature>
<evidence type="ECO:0000256" key="1">
    <source>
        <dbReference type="ARBA" id="ARBA00004651"/>
    </source>
</evidence>
<dbReference type="InterPro" id="IPR000276">
    <property type="entry name" value="GPCR_Rhodpsn"/>
</dbReference>
<dbReference type="Gene3D" id="1.20.1070.10">
    <property type="entry name" value="Rhodopsin 7-helix transmembrane proteins"/>
    <property type="match status" value="1"/>
</dbReference>